<evidence type="ECO:0000259" key="2">
    <source>
        <dbReference type="Pfam" id="PF17148"/>
    </source>
</evidence>
<gene>
    <name evidence="3" type="ORF">METZ01_LOCUS62766</name>
</gene>
<evidence type="ECO:0000313" key="3">
    <source>
        <dbReference type="EMBL" id="SVA09912.1"/>
    </source>
</evidence>
<feature type="domain" description="EcxA zinc-binding" evidence="1">
    <location>
        <begin position="396"/>
        <end position="700"/>
    </location>
</feature>
<evidence type="ECO:0000259" key="1">
    <source>
        <dbReference type="Pfam" id="PF16313"/>
    </source>
</evidence>
<dbReference type="AlphaFoldDB" id="A0A381T104"/>
<proteinExistence type="predicted"/>
<feature type="domain" description="DUF5117" evidence="2">
    <location>
        <begin position="79"/>
        <end position="271"/>
    </location>
</feature>
<dbReference type="CDD" id="cd04276">
    <property type="entry name" value="ZnMc_MMP_like_2"/>
    <property type="match status" value="1"/>
</dbReference>
<sequence>MKNFLFLLLFFFPSFLFSQVKDSGGLLKDLLKNEGFVDFYWDESQGKIYLNISSLNQELIYINYLSAGLGSNDIGLDRGQIGGTKIVSFIKKGPKILMVQPNYKFRAISENQDEKKSVEDAFARSVVWGFDIVASNKNTYVIDATPFLLRDSHGIINRLKRQKQGNFSVDKKSSSFDNLNSKNFPFNTELESFLTFRGQVTGNELRSVSPNSESFSVRTRHSFVKLPDDNYVPRKFDSRSGFGAISYFDYASPINESIDKKFIRRHRLQKKYPNQEISEPIKPIVYYLDRGAPEPIKSALIEGASWWNDAYESAGFKNAFQIKVLPDGADMLDVRYNVIQWVHRSTRGWSYGSSVVDPRTGEIIKGHVSLGSLRVRQDFLIAEGLLRPYNNSKANDSMKKMSIERLRQLSAHEVGHTLGLSHNYISSARNRKSVMDYPHPLIQLKDNKIDLSQAYDHGIGDWDKLAINWGYREFNSKNEEKYLEEILQEGYKEKIYFITDQDSRPESSAHPRSHLWDNGYSASDELNRMLLIRRYILDNFSDNAIKKGAPMSSIEEVLVPMYLLHRFQIEAASKVVGGLDYLYTMKGDGQLITKMLTFEEQNNALKALINSINPRNLVLPEPLLKLIPPRAYGYPRTRETFKSKTGLTFDPLTAAETATDMTLSMLLNHERASRLIVLKSRNNNQLGLDYMVKQLINNTILKTNTSLNGLELEIQKLVNYRVLNHMFLLANNKQTHEQVNAILYSNIFMIANKLRGGVKKDKILSSHQTYLLRKIDQFLDGEVELFIPNFVTPPDGSPIGSNINNWYNCGY</sequence>
<name>A0A381T104_9ZZZZ</name>
<accession>A0A381T104</accession>
<reference evidence="3" key="1">
    <citation type="submission" date="2018-05" db="EMBL/GenBank/DDBJ databases">
        <authorList>
            <person name="Lanie J.A."/>
            <person name="Ng W.-L."/>
            <person name="Kazmierczak K.M."/>
            <person name="Andrzejewski T.M."/>
            <person name="Davidsen T.M."/>
            <person name="Wayne K.J."/>
            <person name="Tettelin H."/>
            <person name="Glass J.I."/>
            <person name="Rusch D."/>
            <person name="Podicherti R."/>
            <person name="Tsui H.-C.T."/>
            <person name="Winkler M.E."/>
        </authorList>
    </citation>
    <scope>NUCLEOTIDE SEQUENCE</scope>
</reference>
<protein>
    <recommendedName>
        <fullName evidence="4">Peptidase</fullName>
    </recommendedName>
</protein>
<dbReference type="InterPro" id="IPR024079">
    <property type="entry name" value="MetalloPept_cat_dom_sf"/>
</dbReference>
<dbReference type="InterPro" id="IPR033413">
    <property type="entry name" value="DUF5117"/>
</dbReference>
<dbReference type="GO" id="GO:0008237">
    <property type="term" value="F:metallopeptidase activity"/>
    <property type="evidence" value="ECO:0007669"/>
    <property type="project" value="InterPro"/>
</dbReference>
<dbReference type="Gene3D" id="3.40.390.10">
    <property type="entry name" value="Collagenase (Catalytic Domain)"/>
    <property type="match status" value="1"/>
</dbReference>
<dbReference type="EMBL" id="UINC01003867">
    <property type="protein sequence ID" value="SVA09912.1"/>
    <property type="molecule type" value="Genomic_DNA"/>
</dbReference>
<dbReference type="SUPFAM" id="SSF55486">
    <property type="entry name" value="Metalloproteases ('zincins'), catalytic domain"/>
    <property type="match status" value="1"/>
</dbReference>
<organism evidence="3">
    <name type="scientific">marine metagenome</name>
    <dbReference type="NCBI Taxonomy" id="408172"/>
    <lineage>
        <taxon>unclassified sequences</taxon>
        <taxon>metagenomes</taxon>
        <taxon>ecological metagenomes</taxon>
    </lineage>
</organism>
<dbReference type="PANTHER" id="PTHR38478">
    <property type="entry name" value="PEPTIDASE M1A AND M12B"/>
    <property type="match status" value="1"/>
</dbReference>
<dbReference type="InterPro" id="IPR034032">
    <property type="entry name" value="Zn_MMP-like_bac"/>
</dbReference>
<dbReference type="PANTHER" id="PTHR38478:SF1">
    <property type="entry name" value="ZINC DEPENDENT METALLOPROTEASE DOMAIN LIPOPROTEIN"/>
    <property type="match status" value="1"/>
</dbReference>
<dbReference type="Pfam" id="PF17148">
    <property type="entry name" value="DUF5117"/>
    <property type="match status" value="1"/>
</dbReference>
<dbReference type="Pfam" id="PF16313">
    <property type="entry name" value="DUF4953"/>
    <property type="match status" value="1"/>
</dbReference>
<evidence type="ECO:0008006" key="4">
    <source>
        <dbReference type="Google" id="ProtNLM"/>
    </source>
</evidence>
<dbReference type="InterPro" id="IPR032534">
    <property type="entry name" value="EcxA_zinc-bd"/>
</dbReference>